<accession>A0A8J2XFG1</accession>
<evidence type="ECO:0000313" key="2">
    <source>
        <dbReference type="EMBL" id="GFZ78911.1"/>
    </source>
</evidence>
<keyword evidence="3" id="KW-1185">Reference proteome</keyword>
<evidence type="ECO:0000259" key="1">
    <source>
        <dbReference type="Pfam" id="PF00535"/>
    </source>
</evidence>
<keyword evidence="2" id="KW-0808">Transferase</keyword>
<dbReference type="InterPro" id="IPR001173">
    <property type="entry name" value="Glyco_trans_2-like"/>
</dbReference>
<organism evidence="2 3">
    <name type="scientific">Aquaticitalea lipolytica</name>
    <dbReference type="NCBI Taxonomy" id="1247562"/>
    <lineage>
        <taxon>Bacteria</taxon>
        <taxon>Pseudomonadati</taxon>
        <taxon>Bacteroidota</taxon>
        <taxon>Flavobacteriia</taxon>
        <taxon>Flavobacteriales</taxon>
        <taxon>Flavobacteriaceae</taxon>
        <taxon>Aquaticitalea</taxon>
    </lineage>
</organism>
<evidence type="ECO:0000313" key="3">
    <source>
        <dbReference type="Proteomes" id="UP000598120"/>
    </source>
</evidence>
<dbReference type="SUPFAM" id="SSF53448">
    <property type="entry name" value="Nucleotide-diphospho-sugar transferases"/>
    <property type="match status" value="1"/>
</dbReference>
<proteinExistence type="predicted"/>
<name>A0A8J2XFG1_9FLAO</name>
<dbReference type="Proteomes" id="UP000598120">
    <property type="component" value="Unassembled WGS sequence"/>
</dbReference>
<dbReference type="InterPro" id="IPR029044">
    <property type="entry name" value="Nucleotide-diphossugar_trans"/>
</dbReference>
<dbReference type="GO" id="GO:0016740">
    <property type="term" value="F:transferase activity"/>
    <property type="evidence" value="ECO:0007669"/>
    <property type="project" value="UniProtKB-KW"/>
</dbReference>
<dbReference type="AlphaFoldDB" id="A0A8J2XFG1"/>
<protein>
    <submittedName>
        <fullName evidence="2">Glycosyl transferase</fullName>
    </submittedName>
</protein>
<comment type="caution">
    <text evidence="2">The sequence shown here is derived from an EMBL/GenBank/DDBJ whole genome shotgun (WGS) entry which is preliminary data.</text>
</comment>
<gene>
    <name evidence="2" type="ORF">GCM10011531_05710</name>
</gene>
<dbReference type="Gene3D" id="3.90.550.10">
    <property type="entry name" value="Spore Coat Polysaccharide Biosynthesis Protein SpsA, Chain A"/>
    <property type="match status" value="1"/>
</dbReference>
<dbReference type="Pfam" id="PF00535">
    <property type="entry name" value="Glycos_transf_2"/>
    <property type="match status" value="1"/>
</dbReference>
<dbReference type="RefSeq" id="WP_188604828.1">
    <property type="nucleotide sequence ID" value="NZ_BMIC01000001.1"/>
</dbReference>
<sequence>MLSVLIPVYNYNIVDLVEEIHQQLMQCAIAFEIIVIDDCSTEPFSENTKIDTLSHTVFTVLDNNIGRSAIRNLLAKKANYNTLLFVDAGTFPKEENFIASYLNSIHKDVVIGGMMPKEKAPEKPYKLRWLYTKTREASYDSNGENRHVLISSNFLIKKSVIETYPFDESLTTYGNEDVLFFHTLQANKIDLSFINNPVIHAADDDANTYVNKAESTIRNLVFLLEANKLDEKKFKIAVLHSKLKKVMLDKLVLLVFKTTKPILLKNFNSSSPSILLFDFYKLGYYCSYKTKN</sequence>
<dbReference type="EMBL" id="BMIC01000001">
    <property type="protein sequence ID" value="GFZ78911.1"/>
    <property type="molecule type" value="Genomic_DNA"/>
</dbReference>
<reference evidence="2 3" key="1">
    <citation type="journal article" date="2014" name="Int. J. Syst. Evol. Microbiol.">
        <title>Complete genome sequence of Corynebacterium casei LMG S-19264T (=DSM 44701T), isolated from a smear-ripened cheese.</title>
        <authorList>
            <consortium name="US DOE Joint Genome Institute (JGI-PGF)"/>
            <person name="Walter F."/>
            <person name="Albersmeier A."/>
            <person name="Kalinowski J."/>
            <person name="Ruckert C."/>
        </authorList>
    </citation>
    <scope>NUCLEOTIDE SEQUENCE [LARGE SCALE GENOMIC DNA]</scope>
    <source>
        <strain evidence="2 3">CGMCC 1.15295</strain>
    </source>
</reference>
<feature type="domain" description="Glycosyltransferase 2-like" evidence="1">
    <location>
        <begin position="3"/>
        <end position="163"/>
    </location>
</feature>